<dbReference type="InterPro" id="IPR057666">
    <property type="entry name" value="DrpA_SLOG"/>
</dbReference>
<accession>A0A7H1N5S0</accession>
<proteinExistence type="inferred from homology"/>
<evidence type="ECO:0000313" key="4">
    <source>
        <dbReference type="EMBL" id="QNT71056.1"/>
    </source>
</evidence>
<feature type="domain" description="Smf/DprA SLOG" evidence="3">
    <location>
        <begin position="96"/>
        <end position="303"/>
    </location>
</feature>
<comment type="similarity">
    <text evidence="1">Belongs to the DprA/Smf family.</text>
</comment>
<sequence length="437" mass="47475">MHVSEHTQAVLLLTSHFGKSAREELQPLSTNEWARFAVWLKDHGLQPASLLADSPKTVLSGLMDRSVTPHRIEYLLGRGGALGLALEKWQRAGIWVLTRSDPDYPDRLKKRLRNEAPPLFFGCGNQALLSRGGIAVVGSRDASEDDLAFATRFGAEVAAQGQSVVSGGARGIDECAMTGALDREGTVIGVLADSLLRSATSAKYRHHLMNGDLVLISPFNPEAGFNVGNAMNRNRYVYCLADAAVVVSSSKEKGGTWAGAVEDLKERWVPLWIKPQPATTASSGNSQLVQRGGRWLPDKAEVAALVQPQAGAANGRANGDASLLDHVQKDAAPTKNGNAQPSKPEPETPVAERPVENPPPSEQSFYGLFLQRMEALTAKNAFTTEELLDRFDVTKPQLSAWLKRGVEEKKLRKLAKPVRYGWISHIEVQTSMFDAGQ</sequence>
<dbReference type="Proteomes" id="UP000516369">
    <property type="component" value="Chromosome"/>
</dbReference>
<dbReference type="PANTHER" id="PTHR43022">
    <property type="entry name" value="PROTEIN SMF"/>
    <property type="match status" value="1"/>
</dbReference>
<evidence type="ECO:0000259" key="3">
    <source>
        <dbReference type="Pfam" id="PF02481"/>
    </source>
</evidence>
<dbReference type="Pfam" id="PF02481">
    <property type="entry name" value="DNA_processg_A"/>
    <property type="match status" value="1"/>
</dbReference>
<organism evidence="4 5">
    <name type="scientific">Defluviicoccus vanus</name>
    <dbReference type="NCBI Taxonomy" id="111831"/>
    <lineage>
        <taxon>Bacteria</taxon>
        <taxon>Pseudomonadati</taxon>
        <taxon>Pseudomonadota</taxon>
        <taxon>Alphaproteobacteria</taxon>
        <taxon>Rhodospirillales</taxon>
        <taxon>Rhodospirillaceae</taxon>
        <taxon>Defluviicoccus</taxon>
    </lineage>
</organism>
<evidence type="ECO:0000256" key="2">
    <source>
        <dbReference type="SAM" id="MobiDB-lite"/>
    </source>
</evidence>
<dbReference type="GO" id="GO:0009294">
    <property type="term" value="P:DNA-mediated transformation"/>
    <property type="evidence" value="ECO:0007669"/>
    <property type="project" value="InterPro"/>
</dbReference>
<dbReference type="InterPro" id="IPR003488">
    <property type="entry name" value="DprA"/>
</dbReference>
<gene>
    <name evidence="4" type="ORF">HQ394_01320</name>
</gene>
<evidence type="ECO:0000313" key="5">
    <source>
        <dbReference type="Proteomes" id="UP000516369"/>
    </source>
</evidence>
<dbReference type="EMBL" id="CP053923">
    <property type="protein sequence ID" value="QNT71056.1"/>
    <property type="molecule type" value="Genomic_DNA"/>
</dbReference>
<name>A0A7H1N5S0_9PROT</name>
<keyword evidence="5" id="KW-1185">Reference proteome</keyword>
<feature type="region of interest" description="Disordered" evidence="2">
    <location>
        <begin position="331"/>
        <end position="363"/>
    </location>
</feature>
<dbReference type="SUPFAM" id="SSF102405">
    <property type="entry name" value="MCP/YpsA-like"/>
    <property type="match status" value="1"/>
</dbReference>
<protein>
    <submittedName>
        <fullName evidence="4">DNA-processing protein DprA</fullName>
    </submittedName>
</protein>
<evidence type="ECO:0000256" key="1">
    <source>
        <dbReference type="ARBA" id="ARBA00006525"/>
    </source>
</evidence>
<dbReference type="Gene3D" id="3.40.50.450">
    <property type="match status" value="1"/>
</dbReference>
<dbReference type="AlphaFoldDB" id="A0A7H1N5S0"/>
<dbReference type="KEGG" id="dvn:HQ394_01320"/>
<dbReference type="PANTHER" id="PTHR43022:SF1">
    <property type="entry name" value="PROTEIN SMF"/>
    <property type="match status" value="1"/>
</dbReference>
<reference evidence="4 5" key="1">
    <citation type="submission" date="2020-05" db="EMBL/GenBank/DDBJ databases">
        <title>Complete closed genome sequence of Defluviicoccus vanus.</title>
        <authorList>
            <person name="Bessarab I."/>
            <person name="Arumugam K."/>
            <person name="Maszenan A.M."/>
            <person name="Seviour R.J."/>
            <person name="Williams R.B."/>
        </authorList>
    </citation>
    <scope>NUCLEOTIDE SEQUENCE [LARGE SCALE GENOMIC DNA]</scope>
    <source>
        <strain evidence="4 5">Ben 114</strain>
    </source>
</reference>